<dbReference type="Proteomes" id="UP001454036">
    <property type="component" value="Unassembled WGS sequence"/>
</dbReference>
<evidence type="ECO:0000313" key="9">
    <source>
        <dbReference type="EMBL" id="GAA0143288.1"/>
    </source>
</evidence>
<keyword evidence="3" id="KW-0227">DNA damage</keyword>
<dbReference type="GO" id="GO:0000785">
    <property type="term" value="C:chromatin"/>
    <property type="evidence" value="ECO:0007669"/>
    <property type="project" value="TreeGrafter"/>
</dbReference>
<evidence type="ECO:0000256" key="8">
    <source>
        <dbReference type="SAM" id="MobiDB-lite"/>
    </source>
</evidence>
<dbReference type="PANTHER" id="PTHR12663:SF50">
    <property type="entry name" value="SISTER CHROMATID COHESION PROTEIN PDS5 HOMOLOG B"/>
    <property type="match status" value="1"/>
</dbReference>
<dbReference type="EMBL" id="BAABME010000499">
    <property type="protein sequence ID" value="GAA0143288.1"/>
    <property type="molecule type" value="Genomic_DNA"/>
</dbReference>
<evidence type="ECO:0000256" key="4">
    <source>
        <dbReference type="ARBA" id="ARBA00022776"/>
    </source>
</evidence>
<feature type="region of interest" description="Disordered" evidence="8">
    <location>
        <begin position="1398"/>
        <end position="1427"/>
    </location>
</feature>
<comment type="subcellular location">
    <subcellularLocation>
        <location evidence="1">Nucleus</location>
    </subcellularLocation>
</comment>
<dbReference type="GO" id="GO:0051301">
    <property type="term" value="P:cell division"/>
    <property type="evidence" value="ECO:0007669"/>
    <property type="project" value="UniProtKB-KW"/>
</dbReference>
<keyword evidence="5" id="KW-0234">DNA repair</keyword>
<evidence type="ECO:0000313" key="10">
    <source>
        <dbReference type="Proteomes" id="UP001454036"/>
    </source>
</evidence>
<dbReference type="GO" id="GO:0005634">
    <property type="term" value="C:nucleus"/>
    <property type="evidence" value="ECO:0007669"/>
    <property type="project" value="UniProtKB-SubCell"/>
</dbReference>
<dbReference type="PANTHER" id="PTHR12663">
    <property type="entry name" value="ANDROGEN INDUCED INHIBITOR OF PROLIFERATION AS3 / PDS5-RELATED"/>
    <property type="match status" value="1"/>
</dbReference>
<feature type="compositionally biased region" description="Polar residues" evidence="8">
    <location>
        <begin position="1403"/>
        <end position="1417"/>
    </location>
</feature>
<organism evidence="9 10">
    <name type="scientific">Lithospermum erythrorhizon</name>
    <name type="common">Purple gromwell</name>
    <name type="synonym">Lithospermum officinale var. erythrorhizon</name>
    <dbReference type="NCBI Taxonomy" id="34254"/>
    <lineage>
        <taxon>Eukaryota</taxon>
        <taxon>Viridiplantae</taxon>
        <taxon>Streptophyta</taxon>
        <taxon>Embryophyta</taxon>
        <taxon>Tracheophyta</taxon>
        <taxon>Spermatophyta</taxon>
        <taxon>Magnoliopsida</taxon>
        <taxon>eudicotyledons</taxon>
        <taxon>Gunneridae</taxon>
        <taxon>Pentapetalae</taxon>
        <taxon>asterids</taxon>
        <taxon>lamiids</taxon>
        <taxon>Boraginales</taxon>
        <taxon>Boraginaceae</taxon>
        <taxon>Boraginoideae</taxon>
        <taxon>Lithospermeae</taxon>
        <taxon>Lithospermum</taxon>
    </lineage>
</organism>
<dbReference type="InterPro" id="IPR016024">
    <property type="entry name" value="ARM-type_fold"/>
</dbReference>
<keyword evidence="2" id="KW-0132">Cell division</keyword>
<sequence>MAESIFRIGNKLGAYKTRPNKDVILKLLKQAADALPELKQSDTLRRFMKPLSDSLIKHSLLQHGDKEIRLYVGFCFVEIIRVLAPNPGFEDEVLRDTFELLISIFGDLTKLEDVFFSKRIELLQTVAKLQFYLLMLDTGCDDLVIKMFKTFFNVVREKHPPSSIVAMTSIITRILEEKVQENQSGDLILEGNVFEPLLDVILRNLKEAEGTSASTKLAVSVIQSCGEKLENMISLFLRSCILNKESVKTDLKELHHEIILQIFRCAPQMLLSVIPSLTHELLTDQVDVRIKALNLIRKLFAMPGHCIGQNYRHVFIEFLNRFSDKSVEVRLNALSCAKTFYITNPLGTEALEVLAAIEARLLDIDDRVRTEAVSVVCDLLIAKPKTMHFELISKVAERMRDKKAIVRRKALRKLLELYQQYCIHCAGDVMDSSDQFEQIPSKILMLCNDKSLNEFRPPSMISVLEDDLFPPSLSLEERTKHWIFMSSLFTPSHLKALKLILSHKRRLQNEMKAYLRLRNTAEENHYKEMQSEIKSSFLKLSAFFPDPAKAEDYFHRLNATKDTCIFHAFAELVNEGSLTYAQIAKDNFLKTIGQSNPLFKFMQSVSMKCMFIIFSSEQVSLMIDHLTGHISGEKNTKDSCAQLLLAVISIFPSLLRGSEEKFQSLLENGSIPFNDELLQILAKEGSTFPIKLCNIYPFLERLCLEGTRAQAKLAVSAIAKLAATRMQLMFSKLFKVLFHSLQKDQNTAAGLQSLGCAAQHSVSTFESQADGVFVILEDILKATNDDMSTDLDFLDKNLDCSHSCKLKIYALKALVRSFLPHKRADVTRPITPLLDIVLQMLQKGEYSDGSVTCDSDKNFIKLAAAKSVLRLSRRWDLHISPQLFTFAILVAKDHSSLLSGPLLSKIDKLLSRRMLPSRYACAFFVTAVDCSGDLQDTLWKYTERFIKEYGKASPSIQSSTVAVTDYPLYVVVYLVFVLAHDTSFPNMDSQVEEHVAEFFRPLVFSLEALVNPNFVDNNLDLINKTVSFLRSIFHAIKLAEDCVDKEMTPRLHILADFGLSILKAMTGTSVPVNLTPGQIFLPSSMFKASASSSIHQGMDVNFSKKLIHKFRTQISQTTSALFKHILQKDDEALPTDTAYCKLPLVSHKKVDLSANVEDACNLEKQLHGNMDENAIHGCKPRAEPFTICDELTNSKERKLDSCGNSDSPPAIQRSVDWIHELDSCGNSNSLTNDSLPVMPKEFSFSRLKEDAISKCNSINTQVSEAENINLKSGTHKKGRSLIGHRINLWSPIEKCYHAGTVDEFHPKARTYKITYESGEADVISLDGKQWEISVKSTGEKGPRVLQPLNCNNLERSSESCQTKADEHHSYGCKQQKLSKSEENFPSKLSGLNAANIKKRNKGVTDTSASEIINTSTGAFGRKSRRKT</sequence>
<gene>
    <name evidence="9" type="ORF">LIER_04009</name>
</gene>
<evidence type="ECO:0000256" key="5">
    <source>
        <dbReference type="ARBA" id="ARBA00023204"/>
    </source>
</evidence>
<dbReference type="InterPro" id="IPR039776">
    <property type="entry name" value="Pds5"/>
</dbReference>
<dbReference type="InterPro" id="IPR011989">
    <property type="entry name" value="ARM-like"/>
</dbReference>
<evidence type="ECO:0000256" key="3">
    <source>
        <dbReference type="ARBA" id="ARBA00022763"/>
    </source>
</evidence>
<evidence type="ECO:0000256" key="6">
    <source>
        <dbReference type="ARBA" id="ARBA00023242"/>
    </source>
</evidence>
<keyword evidence="10" id="KW-1185">Reference proteome</keyword>
<evidence type="ECO:0000256" key="2">
    <source>
        <dbReference type="ARBA" id="ARBA00022618"/>
    </source>
</evidence>
<keyword evidence="7" id="KW-0131">Cell cycle</keyword>
<evidence type="ECO:0000256" key="1">
    <source>
        <dbReference type="ARBA" id="ARBA00004123"/>
    </source>
</evidence>
<dbReference type="GO" id="GO:0007064">
    <property type="term" value="P:mitotic sister chromatid cohesion"/>
    <property type="evidence" value="ECO:0007669"/>
    <property type="project" value="InterPro"/>
</dbReference>
<dbReference type="SUPFAM" id="SSF48371">
    <property type="entry name" value="ARM repeat"/>
    <property type="match status" value="1"/>
</dbReference>
<dbReference type="Gene3D" id="1.25.10.10">
    <property type="entry name" value="Leucine-rich Repeat Variant"/>
    <property type="match status" value="1"/>
</dbReference>
<evidence type="ECO:0000256" key="7">
    <source>
        <dbReference type="ARBA" id="ARBA00023306"/>
    </source>
</evidence>
<accession>A0AAV3NWD6</accession>
<dbReference type="CDD" id="cd19953">
    <property type="entry name" value="PDS5"/>
    <property type="match status" value="1"/>
</dbReference>
<keyword evidence="6" id="KW-0539">Nucleus</keyword>
<name>A0AAV3NWD6_LITER</name>
<dbReference type="GO" id="GO:0006281">
    <property type="term" value="P:DNA repair"/>
    <property type="evidence" value="ECO:0007669"/>
    <property type="project" value="UniProtKB-KW"/>
</dbReference>
<comment type="caution">
    <text evidence="9">The sequence shown here is derived from an EMBL/GenBank/DDBJ whole genome shotgun (WGS) entry which is preliminary data.</text>
</comment>
<dbReference type="Pfam" id="PF20168">
    <property type="entry name" value="PDS5"/>
    <property type="match status" value="1"/>
</dbReference>
<dbReference type="GO" id="GO:0035825">
    <property type="term" value="P:homologous recombination"/>
    <property type="evidence" value="ECO:0007669"/>
    <property type="project" value="UniProtKB-ARBA"/>
</dbReference>
<protein>
    <submittedName>
        <fullName evidence="9">Chromatin/chromatin-binding, or -regulatory protein</fullName>
    </submittedName>
</protein>
<reference evidence="9 10" key="1">
    <citation type="submission" date="2024-01" db="EMBL/GenBank/DDBJ databases">
        <title>The complete chloroplast genome sequence of Lithospermum erythrorhizon: insights into the phylogenetic relationship among Boraginaceae species and the maternal lineages of purple gromwells.</title>
        <authorList>
            <person name="Okada T."/>
            <person name="Watanabe K."/>
        </authorList>
    </citation>
    <scope>NUCLEOTIDE SEQUENCE [LARGE SCALE GENOMIC DNA]</scope>
</reference>
<keyword evidence="4" id="KW-0498">Mitosis</keyword>
<proteinExistence type="predicted"/>